<dbReference type="EMBL" id="LK031989">
    <property type="protein sequence ID" value="CDY08850.1"/>
    <property type="molecule type" value="Genomic_DNA"/>
</dbReference>
<evidence type="ECO:0000256" key="1">
    <source>
        <dbReference type="SAM" id="MobiDB-lite"/>
    </source>
</evidence>
<dbReference type="PANTHER" id="PTHR34545">
    <property type="entry name" value="CLAVATA3/ESR (CLE)-RELATED PROTEIN 22"/>
    <property type="match status" value="1"/>
</dbReference>
<sequence>MVLFSSRCAMKRDVVISVMIFIILVLIILSRSSSIQAGRFITTKRRHNLSVARVQDYKNHHAFVITEMSTFNKFRGRASKVRRKIDGNEDEEEKRIIPAGPNPLHNR</sequence>
<dbReference type="InterPro" id="IPR033249">
    <property type="entry name" value="CLE_plant"/>
</dbReference>
<protein>
    <submittedName>
        <fullName evidence="2">(rape) hypothetical protein</fullName>
    </submittedName>
    <submittedName>
        <fullName evidence="3">BnaA06g23740D protein</fullName>
    </submittedName>
</protein>
<dbReference type="Gramene" id="CDY08850">
    <property type="protein sequence ID" value="CDY08850"/>
    <property type="gene ID" value="GSBRNA2T00000818001"/>
</dbReference>
<dbReference type="Proteomes" id="UP001295469">
    <property type="component" value="Chromosome A06"/>
</dbReference>
<organism evidence="3 4">
    <name type="scientific">Brassica napus</name>
    <name type="common">Rape</name>
    <dbReference type="NCBI Taxonomy" id="3708"/>
    <lineage>
        <taxon>Eukaryota</taxon>
        <taxon>Viridiplantae</taxon>
        <taxon>Streptophyta</taxon>
        <taxon>Embryophyta</taxon>
        <taxon>Tracheophyta</taxon>
        <taxon>Spermatophyta</taxon>
        <taxon>Magnoliopsida</taxon>
        <taxon>eudicotyledons</taxon>
        <taxon>Gunneridae</taxon>
        <taxon>Pentapetalae</taxon>
        <taxon>rosids</taxon>
        <taxon>malvids</taxon>
        <taxon>Brassicales</taxon>
        <taxon>Brassicaceae</taxon>
        <taxon>Brassiceae</taxon>
        <taxon>Brassica</taxon>
    </lineage>
</organism>
<reference evidence="2" key="3">
    <citation type="submission" date="2021-01" db="EMBL/GenBank/DDBJ databases">
        <authorList>
            <consortium name="Genoscope - CEA"/>
            <person name="William W."/>
        </authorList>
    </citation>
    <scope>NUCLEOTIDE SEQUENCE</scope>
</reference>
<dbReference type="EMBL" id="HG994360">
    <property type="protein sequence ID" value="CAF2088017.1"/>
    <property type="molecule type" value="Genomic_DNA"/>
</dbReference>
<dbReference type="STRING" id="3708.A0A078F2V7"/>
<reference evidence="3 4" key="1">
    <citation type="journal article" date="2014" name="Science">
        <title>Plant genetics. Early allopolyploid evolution in the post-Neolithic Brassica napus oilseed genome.</title>
        <authorList>
            <person name="Chalhoub B."/>
            <person name="Denoeud F."/>
            <person name="Liu S."/>
            <person name="Parkin I.A."/>
            <person name="Tang H."/>
            <person name="Wang X."/>
            <person name="Chiquet J."/>
            <person name="Belcram H."/>
            <person name="Tong C."/>
            <person name="Samans B."/>
            <person name="Correa M."/>
            <person name="Da Silva C."/>
            <person name="Just J."/>
            <person name="Falentin C."/>
            <person name="Koh C.S."/>
            <person name="Le Clainche I."/>
            <person name="Bernard M."/>
            <person name="Bento P."/>
            <person name="Noel B."/>
            <person name="Labadie K."/>
            <person name="Alberti A."/>
            <person name="Charles M."/>
            <person name="Arnaud D."/>
            <person name="Guo H."/>
            <person name="Daviaud C."/>
            <person name="Alamery S."/>
            <person name="Jabbari K."/>
            <person name="Zhao M."/>
            <person name="Edger P.P."/>
            <person name="Chelaifa H."/>
            <person name="Tack D."/>
            <person name="Lassalle G."/>
            <person name="Mestiri I."/>
            <person name="Schnel N."/>
            <person name="Le Paslier M.C."/>
            <person name="Fan G."/>
            <person name="Renault V."/>
            <person name="Bayer P.E."/>
            <person name="Golicz A.A."/>
            <person name="Manoli S."/>
            <person name="Lee T.H."/>
            <person name="Thi V.H."/>
            <person name="Chalabi S."/>
            <person name="Hu Q."/>
            <person name="Fan C."/>
            <person name="Tollenaere R."/>
            <person name="Lu Y."/>
            <person name="Battail C."/>
            <person name="Shen J."/>
            <person name="Sidebottom C.H."/>
            <person name="Wang X."/>
            <person name="Canaguier A."/>
            <person name="Chauveau A."/>
            <person name="Berard A."/>
            <person name="Deniot G."/>
            <person name="Guan M."/>
            <person name="Liu Z."/>
            <person name="Sun F."/>
            <person name="Lim Y.P."/>
            <person name="Lyons E."/>
            <person name="Town C.D."/>
            <person name="Bancroft I."/>
            <person name="Wang X."/>
            <person name="Meng J."/>
            <person name="Ma J."/>
            <person name="Pires J.C."/>
            <person name="King G.J."/>
            <person name="Brunel D."/>
            <person name="Delourme R."/>
            <person name="Renard M."/>
            <person name="Aury J.M."/>
            <person name="Adams K.L."/>
            <person name="Batley J."/>
            <person name="Snowdon R.J."/>
            <person name="Tost J."/>
            <person name="Edwards D."/>
            <person name="Zhou Y."/>
            <person name="Hua W."/>
            <person name="Sharpe A.G."/>
            <person name="Paterson A.H."/>
            <person name="Guan C."/>
            <person name="Wincker P."/>
        </authorList>
    </citation>
    <scope>NUCLEOTIDE SEQUENCE [LARGE SCALE GENOMIC DNA]</scope>
    <source>
        <strain evidence="4">cv. Darmor-bzh</strain>
    </source>
</reference>
<evidence type="ECO:0000313" key="3">
    <source>
        <dbReference type="EMBL" id="CDY08850.1"/>
    </source>
</evidence>
<proteinExistence type="predicted"/>
<reference evidence="3" key="2">
    <citation type="submission" date="2014-06" db="EMBL/GenBank/DDBJ databases">
        <authorList>
            <person name="Genoscope - CEA"/>
        </authorList>
    </citation>
    <scope>NUCLEOTIDE SEQUENCE</scope>
</reference>
<dbReference type="KEGG" id="bna:106351905"/>
<keyword evidence="4" id="KW-1185">Reference proteome</keyword>
<dbReference type="OMA" id="EMSSFNK"/>
<evidence type="ECO:0000313" key="4">
    <source>
        <dbReference type="Proteomes" id="UP000028999"/>
    </source>
</evidence>
<dbReference type="OrthoDB" id="1110732at2759"/>
<gene>
    <name evidence="3" type="primary">BnaA06g23740D</name>
    <name evidence="2" type="ORF">DARMORV10_A06P31580.1</name>
    <name evidence="3" type="ORF">GSBRNA2T00000818001</name>
</gene>
<dbReference type="PANTHER" id="PTHR34545:SF8">
    <property type="entry name" value="CLAVATA3_ESR (CLE)-RELATED PROTEIN 21"/>
    <property type="match status" value="1"/>
</dbReference>
<name>A0A078F2V7_BRANA</name>
<dbReference type="AlphaFoldDB" id="A0A078F2V7"/>
<dbReference type="GO" id="GO:0048731">
    <property type="term" value="P:system development"/>
    <property type="evidence" value="ECO:0007669"/>
    <property type="project" value="InterPro"/>
</dbReference>
<feature type="region of interest" description="Disordered" evidence="1">
    <location>
        <begin position="85"/>
        <end position="107"/>
    </location>
</feature>
<dbReference type="Proteomes" id="UP000028999">
    <property type="component" value="Unassembled WGS sequence"/>
</dbReference>
<evidence type="ECO:0000313" key="2">
    <source>
        <dbReference type="EMBL" id="CAF2088017.1"/>
    </source>
</evidence>
<dbReference type="PaxDb" id="3708-A0A078F2V7"/>
<accession>A0A078F2V7</accession>